<reference evidence="5 6" key="1">
    <citation type="journal article" date="2024" name="Plant Biotechnol. J.">
        <title>Dendrobium thyrsiflorum genome and its molecular insights into genes involved in important horticultural traits.</title>
        <authorList>
            <person name="Chen B."/>
            <person name="Wang J.Y."/>
            <person name="Zheng P.J."/>
            <person name="Li K.L."/>
            <person name="Liang Y.M."/>
            <person name="Chen X.F."/>
            <person name="Zhang C."/>
            <person name="Zhao X."/>
            <person name="He X."/>
            <person name="Zhang G.Q."/>
            <person name="Liu Z.J."/>
            <person name="Xu Q."/>
        </authorList>
    </citation>
    <scope>NUCLEOTIDE SEQUENCE [LARGE SCALE GENOMIC DNA]</scope>
    <source>
        <strain evidence="5">GZMU011</strain>
    </source>
</reference>
<sequence length="280" mass="31244">MLEIDPIEVDHCERKREVGSELSAEMRKKLGTRFPASRIKKIMQADEDVGKIALPVPVLVSKALELFLQDLCDRAYEVTIQKGAKTLNSLHLKQCVTTNSAFDFLTDVVNKVPNLGGTESFGDEKGISRRRKALVHDGEILTEDLRSAKAAMRSINMSPRGRARGRGRGRGRPPLNRTIEKESSYMKFEEEIDLSPEHDDPDTPTAEIEVAEKEKEKEKKNPSDIIIANTAGLAPTTEAKQEGYSAWPLPDVVSNLGIEPSNLVNLNMQIDEDEDYDNED</sequence>
<comment type="subcellular location">
    <subcellularLocation>
        <location evidence="1">Nucleus</location>
    </subcellularLocation>
</comment>
<keyword evidence="2" id="KW-0539">Nucleus</keyword>
<dbReference type="PANTHER" id="PTHR10252">
    <property type="entry name" value="HISTONE-LIKE TRANSCRIPTION FACTOR CCAAT-RELATED"/>
    <property type="match status" value="1"/>
</dbReference>
<evidence type="ECO:0000313" key="6">
    <source>
        <dbReference type="Proteomes" id="UP001552299"/>
    </source>
</evidence>
<evidence type="ECO:0000256" key="1">
    <source>
        <dbReference type="ARBA" id="ARBA00004123"/>
    </source>
</evidence>
<dbReference type="InterPro" id="IPR003958">
    <property type="entry name" value="CBFA_NFYB_domain"/>
</dbReference>
<dbReference type="SUPFAM" id="SSF47113">
    <property type="entry name" value="Histone-fold"/>
    <property type="match status" value="1"/>
</dbReference>
<dbReference type="AlphaFoldDB" id="A0ABD0UH04"/>
<dbReference type="Gene3D" id="1.10.20.10">
    <property type="entry name" value="Histone, subunit A"/>
    <property type="match status" value="1"/>
</dbReference>
<organism evidence="5 6">
    <name type="scientific">Dendrobium thyrsiflorum</name>
    <name type="common">Pinecone-like raceme dendrobium</name>
    <name type="synonym">Orchid</name>
    <dbReference type="NCBI Taxonomy" id="117978"/>
    <lineage>
        <taxon>Eukaryota</taxon>
        <taxon>Viridiplantae</taxon>
        <taxon>Streptophyta</taxon>
        <taxon>Embryophyta</taxon>
        <taxon>Tracheophyta</taxon>
        <taxon>Spermatophyta</taxon>
        <taxon>Magnoliopsida</taxon>
        <taxon>Liliopsida</taxon>
        <taxon>Asparagales</taxon>
        <taxon>Orchidaceae</taxon>
        <taxon>Epidendroideae</taxon>
        <taxon>Malaxideae</taxon>
        <taxon>Dendrobiinae</taxon>
        <taxon>Dendrobium</taxon>
    </lineage>
</organism>
<feature type="region of interest" description="Disordered" evidence="3">
    <location>
        <begin position="151"/>
        <end position="185"/>
    </location>
</feature>
<feature type="compositionally biased region" description="Basic and acidic residues" evidence="3">
    <location>
        <begin position="212"/>
        <end position="222"/>
    </location>
</feature>
<dbReference type="GO" id="GO:0005634">
    <property type="term" value="C:nucleus"/>
    <property type="evidence" value="ECO:0007669"/>
    <property type="project" value="UniProtKB-SubCell"/>
</dbReference>
<dbReference type="Proteomes" id="UP001552299">
    <property type="component" value="Unassembled WGS sequence"/>
</dbReference>
<accession>A0ABD0UH04</accession>
<evidence type="ECO:0000259" key="4">
    <source>
        <dbReference type="Pfam" id="PF00808"/>
    </source>
</evidence>
<gene>
    <name evidence="5" type="ORF">M5K25_017812</name>
</gene>
<dbReference type="InterPro" id="IPR009072">
    <property type="entry name" value="Histone-fold"/>
</dbReference>
<dbReference type="FunFam" id="1.10.20.10:FF:000038">
    <property type="entry name" value="dr1-associated corepressor homolog"/>
    <property type="match status" value="1"/>
</dbReference>
<proteinExistence type="predicted"/>
<dbReference type="EMBL" id="JANQDX010000014">
    <property type="protein sequence ID" value="KAL0911881.1"/>
    <property type="molecule type" value="Genomic_DNA"/>
</dbReference>
<feature type="compositionally biased region" description="Basic residues" evidence="3">
    <location>
        <begin position="161"/>
        <end position="171"/>
    </location>
</feature>
<dbReference type="Pfam" id="PF00808">
    <property type="entry name" value="CBFD_NFYB_HMF"/>
    <property type="match status" value="1"/>
</dbReference>
<feature type="domain" description="Transcription factor CBF/NF-Y/archaeal histone" evidence="4">
    <location>
        <begin position="33"/>
        <end position="96"/>
    </location>
</feature>
<keyword evidence="6" id="KW-1185">Reference proteome</keyword>
<evidence type="ECO:0000313" key="5">
    <source>
        <dbReference type="EMBL" id="KAL0911881.1"/>
    </source>
</evidence>
<name>A0ABD0UH04_DENTH</name>
<comment type="caution">
    <text evidence="5">The sequence shown here is derived from an EMBL/GenBank/DDBJ whole genome shotgun (WGS) entry which is preliminary data.</text>
</comment>
<evidence type="ECO:0000256" key="2">
    <source>
        <dbReference type="ARBA" id="ARBA00023242"/>
    </source>
</evidence>
<evidence type="ECO:0000256" key="3">
    <source>
        <dbReference type="SAM" id="MobiDB-lite"/>
    </source>
</evidence>
<feature type="region of interest" description="Disordered" evidence="3">
    <location>
        <begin position="212"/>
        <end position="241"/>
    </location>
</feature>
<dbReference type="PANTHER" id="PTHR10252:SF5">
    <property type="entry name" value="DR1-ASSOCIATED COREPRESSOR"/>
    <property type="match status" value="1"/>
</dbReference>
<protein>
    <recommendedName>
        <fullName evidence="4">Transcription factor CBF/NF-Y/archaeal histone domain-containing protein</fullName>
    </recommendedName>
</protein>
<dbReference type="CDD" id="cd22906">
    <property type="entry name" value="HFD_DRAP1"/>
    <property type="match status" value="1"/>
</dbReference>
<dbReference type="InterPro" id="IPR050568">
    <property type="entry name" value="Transcr_DNA_Rep_Reg"/>
</dbReference>